<proteinExistence type="predicted"/>
<feature type="transmembrane region" description="Helical" evidence="1">
    <location>
        <begin position="146"/>
        <end position="166"/>
    </location>
</feature>
<feature type="transmembrane region" description="Helical" evidence="1">
    <location>
        <begin position="265"/>
        <end position="284"/>
    </location>
</feature>
<feature type="transmembrane region" description="Helical" evidence="1">
    <location>
        <begin position="305"/>
        <end position="324"/>
    </location>
</feature>
<evidence type="ECO:0000313" key="2">
    <source>
        <dbReference type="EMBL" id="MCQ4120382.1"/>
    </source>
</evidence>
<dbReference type="EMBL" id="JANFQF010000011">
    <property type="protein sequence ID" value="MCQ4120382.1"/>
    <property type="molecule type" value="Genomic_DNA"/>
</dbReference>
<gene>
    <name evidence="2" type="ORF">NOF53_14575</name>
</gene>
<feature type="transmembrane region" description="Helical" evidence="1">
    <location>
        <begin position="231"/>
        <end position="253"/>
    </location>
</feature>
<accession>A0ABT1QDU7</accession>
<keyword evidence="3" id="KW-1185">Reference proteome</keyword>
<feature type="transmembrane region" description="Helical" evidence="1">
    <location>
        <begin position="72"/>
        <end position="94"/>
    </location>
</feature>
<organism evidence="2 3">
    <name type="scientific">Rhodococcus tibetensis</name>
    <dbReference type="NCBI Taxonomy" id="2965064"/>
    <lineage>
        <taxon>Bacteria</taxon>
        <taxon>Bacillati</taxon>
        <taxon>Actinomycetota</taxon>
        <taxon>Actinomycetes</taxon>
        <taxon>Mycobacteriales</taxon>
        <taxon>Nocardiaceae</taxon>
        <taxon>Rhodococcus</taxon>
    </lineage>
</organism>
<sequence>MADRCSPTFDQLATELGFSCQEAGGLVEVRSPLALENWTLPVLEATIVLGSVLALVLAIVRLRRNGDPTNLVLWFGATAYLFIIEPPLYFPAAFGIEDHVDTMFAHNVFTVDFLWGRLPLYIIAIYPLMATLAFEIVRMLGVFRRYGVLVGAVCVGFVHHAFYEIFDHLGPQLRWWEWSTENPLNQPMFDSVPLPSVVVFAALWPMSLAFCVQFFVGRHVDRGQRFSGLQLVWRTAVIGVLASLGTFILPLPATVLGMGSTTARGVLYATELVVVTLVATWILVRQWLALRRGNSDVPAYTNDFVRRYSVVYLSVMALLWVSALPDYAGTVDGVTSNGDPVGNLWYTAACFTVAILCVVATFTVPHRQPAGNNIASAGAHAATGT</sequence>
<feature type="transmembrane region" description="Helical" evidence="1">
    <location>
        <begin position="197"/>
        <end position="219"/>
    </location>
</feature>
<evidence type="ECO:0000256" key="1">
    <source>
        <dbReference type="SAM" id="Phobius"/>
    </source>
</evidence>
<keyword evidence="1" id="KW-0472">Membrane</keyword>
<feature type="transmembrane region" description="Helical" evidence="1">
    <location>
        <begin position="114"/>
        <end position="134"/>
    </location>
</feature>
<keyword evidence="1" id="KW-0812">Transmembrane</keyword>
<feature type="transmembrane region" description="Helical" evidence="1">
    <location>
        <begin position="38"/>
        <end position="60"/>
    </location>
</feature>
<keyword evidence="1" id="KW-1133">Transmembrane helix</keyword>
<dbReference type="Proteomes" id="UP001524501">
    <property type="component" value="Unassembled WGS sequence"/>
</dbReference>
<feature type="transmembrane region" description="Helical" evidence="1">
    <location>
        <begin position="344"/>
        <end position="364"/>
    </location>
</feature>
<name>A0ABT1QDU7_9NOCA</name>
<dbReference type="RefSeq" id="WP_255969628.1">
    <property type="nucleotide sequence ID" value="NZ_JANFQF010000011.1"/>
</dbReference>
<evidence type="ECO:0000313" key="3">
    <source>
        <dbReference type="Proteomes" id="UP001524501"/>
    </source>
</evidence>
<protein>
    <submittedName>
        <fullName evidence="2">Uncharacterized protein</fullName>
    </submittedName>
</protein>
<reference evidence="2 3" key="1">
    <citation type="submission" date="2022-07" db="EMBL/GenBank/DDBJ databases">
        <title>Degradation activity of malathion, p-nitrophenol and potential low-temperature adaptation strategy of Rhodococcus sp. FXJ9.536.</title>
        <authorList>
            <person name="Huang J."/>
            <person name="Huang Y."/>
        </authorList>
    </citation>
    <scope>NUCLEOTIDE SEQUENCE [LARGE SCALE GENOMIC DNA]</scope>
    <source>
        <strain evidence="2 3">FXJ9.536</strain>
    </source>
</reference>
<comment type="caution">
    <text evidence="2">The sequence shown here is derived from an EMBL/GenBank/DDBJ whole genome shotgun (WGS) entry which is preliminary data.</text>
</comment>